<dbReference type="RefSeq" id="WP_267624583.1">
    <property type="nucleotide sequence ID" value="NZ_JAODIW010000009.1"/>
</dbReference>
<reference evidence="7 8" key="1">
    <citation type="journal article" date="2019" name="Int. J. Syst. Evol. Microbiol.">
        <title>The Global Catalogue of Microorganisms (GCM) 10K type strain sequencing project: providing services to taxonomists for standard genome sequencing and annotation.</title>
        <authorList>
            <consortium name="The Broad Institute Genomics Platform"/>
            <consortium name="The Broad Institute Genome Sequencing Center for Infectious Disease"/>
            <person name="Wu L."/>
            <person name="Ma J."/>
        </authorList>
    </citation>
    <scope>NUCLEOTIDE SEQUENCE [LARGE SCALE GENOMIC DNA]</scope>
    <source>
        <strain evidence="7 8">CGMCC 1.12553</strain>
    </source>
</reference>
<dbReference type="InterPro" id="IPR036388">
    <property type="entry name" value="WH-like_DNA-bd_sf"/>
</dbReference>
<dbReference type="GO" id="GO:0006355">
    <property type="term" value="P:regulation of DNA-templated transcription"/>
    <property type="evidence" value="ECO:0007669"/>
    <property type="project" value="UniProtKB-ARBA"/>
</dbReference>
<dbReference type="SUPFAM" id="SSF46785">
    <property type="entry name" value="Winged helix' DNA-binding domain"/>
    <property type="match status" value="1"/>
</dbReference>
<dbReference type="PANTHER" id="PTHR30136:SF35">
    <property type="entry name" value="HTH-TYPE TRANSCRIPTIONAL REGULATOR RV1719"/>
    <property type="match status" value="1"/>
</dbReference>
<dbReference type="InterPro" id="IPR014757">
    <property type="entry name" value="Tscrpt_reg_IclR_C"/>
</dbReference>
<proteinExistence type="predicted"/>
<evidence type="ECO:0000259" key="5">
    <source>
        <dbReference type="PROSITE" id="PS51077"/>
    </source>
</evidence>
<dbReference type="PANTHER" id="PTHR30136">
    <property type="entry name" value="HELIX-TURN-HELIX TRANSCRIPTIONAL REGULATOR, ICLR FAMILY"/>
    <property type="match status" value="1"/>
</dbReference>
<dbReference type="Gene3D" id="3.30.450.40">
    <property type="match status" value="1"/>
</dbReference>
<dbReference type="InterPro" id="IPR050707">
    <property type="entry name" value="HTH_MetabolicPath_Reg"/>
</dbReference>
<name>A0ABD5PAY1_9EURY</name>
<dbReference type="EMBL" id="JBHSDS010000005">
    <property type="protein sequence ID" value="MFC4357852.1"/>
    <property type="molecule type" value="Genomic_DNA"/>
</dbReference>
<evidence type="ECO:0000256" key="2">
    <source>
        <dbReference type="ARBA" id="ARBA00023125"/>
    </source>
</evidence>
<dbReference type="CDD" id="cd00090">
    <property type="entry name" value="HTH_ARSR"/>
    <property type="match status" value="1"/>
</dbReference>
<dbReference type="AlphaFoldDB" id="A0ABD5PAY1"/>
<comment type="caution">
    <text evidence="7">The sequence shown here is derived from an EMBL/GenBank/DDBJ whole genome shotgun (WGS) entry which is preliminary data.</text>
</comment>
<keyword evidence="3" id="KW-0804">Transcription</keyword>
<feature type="compositionally biased region" description="Polar residues" evidence="4">
    <location>
        <begin position="1"/>
        <end position="11"/>
    </location>
</feature>
<protein>
    <submittedName>
        <fullName evidence="7">IclR family transcriptional regulator</fullName>
    </submittedName>
</protein>
<dbReference type="InterPro" id="IPR029016">
    <property type="entry name" value="GAF-like_dom_sf"/>
</dbReference>
<evidence type="ECO:0000259" key="6">
    <source>
        <dbReference type="PROSITE" id="PS51078"/>
    </source>
</evidence>
<dbReference type="Pfam" id="PF01614">
    <property type="entry name" value="IclR_C"/>
    <property type="match status" value="1"/>
</dbReference>
<evidence type="ECO:0000256" key="4">
    <source>
        <dbReference type="SAM" id="MobiDB-lite"/>
    </source>
</evidence>
<dbReference type="InterPro" id="IPR005471">
    <property type="entry name" value="Tscrpt_reg_IclR_N"/>
</dbReference>
<dbReference type="InterPro" id="IPR011991">
    <property type="entry name" value="ArsR-like_HTH"/>
</dbReference>
<keyword evidence="8" id="KW-1185">Reference proteome</keyword>
<dbReference type="Pfam" id="PF09339">
    <property type="entry name" value="HTH_IclR"/>
    <property type="match status" value="1"/>
</dbReference>
<accession>A0ABD5PAY1</accession>
<organism evidence="7 8">
    <name type="scientific">Halobium salinum</name>
    <dbReference type="NCBI Taxonomy" id="1364940"/>
    <lineage>
        <taxon>Archaea</taxon>
        <taxon>Methanobacteriati</taxon>
        <taxon>Methanobacteriota</taxon>
        <taxon>Stenosarchaea group</taxon>
        <taxon>Halobacteria</taxon>
        <taxon>Halobacteriales</taxon>
        <taxon>Haloferacaceae</taxon>
        <taxon>Halobium</taxon>
    </lineage>
</organism>
<feature type="region of interest" description="Disordered" evidence="4">
    <location>
        <begin position="1"/>
        <end position="27"/>
    </location>
</feature>
<dbReference type="PROSITE" id="PS51078">
    <property type="entry name" value="ICLR_ED"/>
    <property type="match status" value="1"/>
</dbReference>
<dbReference type="PROSITE" id="PS51077">
    <property type="entry name" value="HTH_ICLR"/>
    <property type="match status" value="1"/>
</dbReference>
<feature type="domain" description="IclR-ED" evidence="6">
    <location>
        <begin position="91"/>
        <end position="275"/>
    </location>
</feature>
<evidence type="ECO:0000313" key="7">
    <source>
        <dbReference type="EMBL" id="MFC4357852.1"/>
    </source>
</evidence>
<dbReference type="Proteomes" id="UP001595921">
    <property type="component" value="Unassembled WGS sequence"/>
</dbReference>
<sequence length="276" mass="29652">MDDSASGGSTDRSADTAGDGTEPRPVTTTATSFEVLEQLRTSDDPLGPAALGRRLDLARSTVHRHLATLERLGAVVRAGDDRRDGYRVGLRLLDFGLGAREAHRLYPLAAPKVDELAEETGEKVWCIVPEGSRSVHLYGAAGRRSVRTGVREGSRGYLHQHAAGKAILAHLPADRVREIVDTEGLPAQTPETVTDESELFEQLERIRERGYAFNREESVPGLHAVGAPVRDESGVAVGAISVSGPANRLKGERLHEALPDLLLGATNEVEINLSHG</sequence>
<gene>
    <name evidence="7" type="ORF">ACFO0N_07810</name>
</gene>
<keyword evidence="1" id="KW-0805">Transcription regulation</keyword>
<dbReference type="Gene3D" id="1.10.10.10">
    <property type="entry name" value="Winged helix-like DNA-binding domain superfamily/Winged helix DNA-binding domain"/>
    <property type="match status" value="1"/>
</dbReference>
<feature type="domain" description="HTH iclR-type" evidence="5">
    <location>
        <begin position="26"/>
        <end position="90"/>
    </location>
</feature>
<dbReference type="GO" id="GO:0003677">
    <property type="term" value="F:DNA binding"/>
    <property type="evidence" value="ECO:0007669"/>
    <property type="project" value="UniProtKB-KW"/>
</dbReference>
<evidence type="ECO:0000256" key="3">
    <source>
        <dbReference type="ARBA" id="ARBA00023163"/>
    </source>
</evidence>
<keyword evidence="2" id="KW-0238">DNA-binding</keyword>
<dbReference type="SMART" id="SM00346">
    <property type="entry name" value="HTH_ICLR"/>
    <property type="match status" value="1"/>
</dbReference>
<evidence type="ECO:0000256" key="1">
    <source>
        <dbReference type="ARBA" id="ARBA00023015"/>
    </source>
</evidence>
<evidence type="ECO:0000313" key="8">
    <source>
        <dbReference type="Proteomes" id="UP001595921"/>
    </source>
</evidence>
<dbReference type="SUPFAM" id="SSF55781">
    <property type="entry name" value="GAF domain-like"/>
    <property type="match status" value="1"/>
</dbReference>
<dbReference type="InterPro" id="IPR036390">
    <property type="entry name" value="WH_DNA-bd_sf"/>
</dbReference>